<accession>A0A3S0ACW0</accession>
<dbReference type="SUPFAM" id="SSF51230">
    <property type="entry name" value="Single hybrid motif"/>
    <property type="match status" value="1"/>
</dbReference>
<dbReference type="GO" id="GO:0005737">
    <property type="term" value="C:cytoplasm"/>
    <property type="evidence" value="ECO:0007669"/>
    <property type="project" value="TreeGrafter"/>
</dbReference>
<dbReference type="Pfam" id="PF01597">
    <property type="entry name" value="GCV_H"/>
    <property type="match status" value="1"/>
</dbReference>
<gene>
    <name evidence="4" type="ORF">C7P63_08350</name>
</gene>
<comment type="similarity">
    <text evidence="1">Belongs to the GcvH family.</text>
</comment>
<dbReference type="Gene3D" id="2.40.50.100">
    <property type="match status" value="1"/>
</dbReference>
<dbReference type="InterPro" id="IPR003016">
    <property type="entry name" value="2-oxoA_DH_lipoyl-BS"/>
</dbReference>
<dbReference type="Proteomes" id="UP000277864">
    <property type="component" value="Unassembled WGS sequence"/>
</dbReference>
<dbReference type="GO" id="GO:0005960">
    <property type="term" value="C:glycine cleavage complex"/>
    <property type="evidence" value="ECO:0007669"/>
    <property type="project" value="InterPro"/>
</dbReference>
<dbReference type="PROSITE" id="PS50968">
    <property type="entry name" value="BIOTINYL_LIPOYL"/>
    <property type="match status" value="1"/>
</dbReference>
<keyword evidence="2" id="KW-0450">Lipoyl</keyword>
<keyword evidence="5" id="KW-1185">Reference proteome</keyword>
<evidence type="ECO:0000256" key="2">
    <source>
        <dbReference type="ARBA" id="ARBA00022823"/>
    </source>
</evidence>
<dbReference type="InterPro" id="IPR033753">
    <property type="entry name" value="GCV_H/Fam206"/>
</dbReference>
<protein>
    <submittedName>
        <fullName evidence="4">Glycine cleavage system protein H</fullName>
    </submittedName>
</protein>
<evidence type="ECO:0000313" key="5">
    <source>
        <dbReference type="Proteomes" id="UP000277864"/>
    </source>
</evidence>
<dbReference type="InterPro" id="IPR002930">
    <property type="entry name" value="GCV_H"/>
</dbReference>
<proteinExistence type="inferred from homology"/>
<sequence>MENYVTGQLWLKKEAEIITIALSKQGQEDLGGISFITLPKLGDKLQVDDPIADVEAEKAVTELLTPIAGEVVAINEEAMDDPTLLDNPEEGSAWLVKLKEIPEN</sequence>
<evidence type="ECO:0000259" key="3">
    <source>
        <dbReference type="PROSITE" id="PS50968"/>
    </source>
</evidence>
<dbReference type="CDD" id="cd06848">
    <property type="entry name" value="GCS_H"/>
    <property type="match status" value="1"/>
</dbReference>
<dbReference type="GO" id="GO:0009249">
    <property type="term" value="P:protein lipoylation"/>
    <property type="evidence" value="ECO:0007669"/>
    <property type="project" value="TreeGrafter"/>
</dbReference>
<dbReference type="PANTHER" id="PTHR11715">
    <property type="entry name" value="GLYCINE CLEAVAGE SYSTEM H PROTEIN"/>
    <property type="match status" value="1"/>
</dbReference>
<dbReference type="AlphaFoldDB" id="A0A3S0ACW0"/>
<dbReference type="InterPro" id="IPR000089">
    <property type="entry name" value="Biotin_lipoyl"/>
</dbReference>
<dbReference type="RefSeq" id="WP_125943702.1">
    <property type="nucleotide sequence ID" value="NZ_PXZH01000005.1"/>
</dbReference>
<feature type="domain" description="Lipoyl-binding" evidence="3">
    <location>
        <begin position="17"/>
        <end position="99"/>
    </location>
</feature>
<dbReference type="EMBL" id="PXZH01000005">
    <property type="protein sequence ID" value="RST88824.1"/>
    <property type="molecule type" value="Genomic_DNA"/>
</dbReference>
<comment type="caution">
    <text evidence="4">The sequence shown here is derived from an EMBL/GenBank/DDBJ whole genome shotgun (WGS) entry which is preliminary data.</text>
</comment>
<dbReference type="PROSITE" id="PS00189">
    <property type="entry name" value="LIPOYL"/>
    <property type="match status" value="1"/>
</dbReference>
<dbReference type="InterPro" id="IPR011053">
    <property type="entry name" value="Single_hybrid_motif"/>
</dbReference>
<name>A0A3S0ACW0_9ENTE</name>
<evidence type="ECO:0000313" key="4">
    <source>
        <dbReference type="EMBL" id="RST88824.1"/>
    </source>
</evidence>
<dbReference type="GO" id="GO:0019464">
    <property type="term" value="P:glycine decarboxylation via glycine cleavage system"/>
    <property type="evidence" value="ECO:0007669"/>
    <property type="project" value="InterPro"/>
</dbReference>
<evidence type="ECO:0000256" key="1">
    <source>
        <dbReference type="ARBA" id="ARBA00009249"/>
    </source>
</evidence>
<dbReference type="PANTHER" id="PTHR11715:SF3">
    <property type="entry name" value="GLYCINE CLEAVAGE SYSTEM H PROTEIN-RELATED"/>
    <property type="match status" value="1"/>
</dbReference>
<dbReference type="OrthoDB" id="9796712at2"/>
<reference evidence="4 5" key="1">
    <citation type="submission" date="2018-03" db="EMBL/GenBank/DDBJ databases">
        <authorList>
            <person name="Gulvik C.A."/>
        </authorList>
    </citation>
    <scope>NUCLEOTIDE SEQUENCE [LARGE SCALE GENOMIC DNA]</scope>
    <source>
        <strain evidence="4 5">JCM 31581</strain>
    </source>
</reference>
<organism evidence="4 5">
    <name type="scientific">Vagococcus humatus</name>
    <dbReference type="NCBI Taxonomy" id="1889241"/>
    <lineage>
        <taxon>Bacteria</taxon>
        <taxon>Bacillati</taxon>
        <taxon>Bacillota</taxon>
        <taxon>Bacilli</taxon>
        <taxon>Lactobacillales</taxon>
        <taxon>Enterococcaceae</taxon>
        <taxon>Vagococcus</taxon>
    </lineage>
</organism>